<dbReference type="AlphaFoldDB" id="F5XQX4"/>
<organism evidence="6 7">
    <name type="scientific">Microlunatus phosphovorus (strain ATCC 700054 / DSM 10555 / JCM 9379 / NBRC 101784 / NCIMB 13414 / VKM Ac-1990 / NM-1)</name>
    <dbReference type="NCBI Taxonomy" id="1032480"/>
    <lineage>
        <taxon>Bacteria</taxon>
        <taxon>Bacillati</taxon>
        <taxon>Actinomycetota</taxon>
        <taxon>Actinomycetes</taxon>
        <taxon>Propionibacteriales</taxon>
        <taxon>Propionibacteriaceae</taxon>
        <taxon>Microlunatus</taxon>
    </lineage>
</organism>
<dbReference type="eggNOG" id="COG1309">
    <property type="taxonomic scope" value="Bacteria"/>
</dbReference>
<proteinExistence type="predicted"/>
<dbReference type="EMBL" id="AP012204">
    <property type="protein sequence ID" value="BAK36996.1"/>
    <property type="molecule type" value="Genomic_DNA"/>
</dbReference>
<gene>
    <name evidence="6" type="ordered locus">MLP_39820</name>
</gene>
<evidence type="ECO:0000256" key="3">
    <source>
        <dbReference type="ARBA" id="ARBA00023163"/>
    </source>
</evidence>
<evidence type="ECO:0000256" key="4">
    <source>
        <dbReference type="PROSITE-ProRule" id="PRU00335"/>
    </source>
</evidence>
<dbReference type="Pfam" id="PF00440">
    <property type="entry name" value="TetR_N"/>
    <property type="match status" value="1"/>
</dbReference>
<keyword evidence="2 4" id="KW-0238">DNA-binding</keyword>
<protein>
    <submittedName>
        <fullName evidence="6">Putative TetR family transcriptional regulator</fullName>
    </submittedName>
</protein>
<evidence type="ECO:0000259" key="5">
    <source>
        <dbReference type="PROSITE" id="PS50977"/>
    </source>
</evidence>
<dbReference type="InterPro" id="IPR009057">
    <property type="entry name" value="Homeodomain-like_sf"/>
</dbReference>
<sequence length="208" mass="22886">MTAEVSGRPYRSALREEQAEQTRMRIARAARDRFVERGWAGTSVRSVAVAAGVSEATVYAVYGSKAGLASSLVDSADADADAGRAVADLDAAEGDPHGQLAAFVRFERRLFENAGELIRVIAEGRRNEPALQAAYAEGRGRGDRVRREVFQTWPPEAFRPGITLDRALDIFAITVAIETYDFATRERGWTPDAVENWWIELLSQALLN</sequence>
<name>F5XQX4_MICPN</name>
<keyword evidence="7" id="KW-1185">Reference proteome</keyword>
<dbReference type="HOGENOM" id="CLU_107911_0_0_11"/>
<dbReference type="RefSeq" id="WP_013864838.1">
    <property type="nucleotide sequence ID" value="NC_015635.1"/>
</dbReference>
<dbReference type="PROSITE" id="PS50977">
    <property type="entry name" value="HTH_TETR_2"/>
    <property type="match status" value="1"/>
</dbReference>
<keyword evidence="1" id="KW-0805">Transcription regulation</keyword>
<dbReference type="STRING" id="1032480.MLP_39820"/>
<feature type="DNA-binding region" description="H-T-H motif" evidence="4">
    <location>
        <begin position="43"/>
        <end position="62"/>
    </location>
</feature>
<evidence type="ECO:0000256" key="1">
    <source>
        <dbReference type="ARBA" id="ARBA00023015"/>
    </source>
</evidence>
<dbReference type="PRINTS" id="PR00455">
    <property type="entry name" value="HTHTETR"/>
</dbReference>
<accession>F5XQX4</accession>
<dbReference type="OrthoDB" id="4823039at2"/>
<feature type="domain" description="HTH tetR-type" evidence="5">
    <location>
        <begin position="20"/>
        <end position="80"/>
    </location>
</feature>
<dbReference type="GO" id="GO:0003700">
    <property type="term" value="F:DNA-binding transcription factor activity"/>
    <property type="evidence" value="ECO:0007669"/>
    <property type="project" value="TreeGrafter"/>
</dbReference>
<dbReference type="PANTHER" id="PTHR30055">
    <property type="entry name" value="HTH-TYPE TRANSCRIPTIONAL REGULATOR RUTR"/>
    <property type="match status" value="1"/>
</dbReference>
<evidence type="ECO:0000313" key="7">
    <source>
        <dbReference type="Proteomes" id="UP000007947"/>
    </source>
</evidence>
<dbReference type="InterPro" id="IPR050109">
    <property type="entry name" value="HTH-type_TetR-like_transc_reg"/>
</dbReference>
<dbReference type="SUPFAM" id="SSF46689">
    <property type="entry name" value="Homeodomain-like"/>
    <property type="match status" value="1"/>
</dbReference>
<evidence type="ECO:0000313" key="6">
    <source>
        <dbReference type="EMBL" id="BAK36996.1"/>
    </source>
</evidence>
<dbReference type="Gene3D" id="1.10.357.10">
    <property type="entry name" value="Tetracycline Repressor, domain 2"/>
    <property type="match status" value="1"/>
</dbReference>
<dbReference type="GO" id="GO:0000976">
    <property type="term" value="F:transcription cis-regulatory region binding"/>
    <property type="evidence" value="ECO:0007669"/>
    <property type="project" value="TreeGrafter"/>
</dbReference>
<evidence type="ECO:0000256" key="2">
    <source>
        <dbReference type="ARBA" id="ARBA00023125"/>
    </source>
</evidence>
<dbReference type="PANTHER" id="PTHR30055:SF234">
    <property type="entry name" value="HTH-TYPE TRANSCRIPTIONAL REGULATOR BETI"/>
    <property type="match status" value="1"/>
</dbReference>
<dbReference type="KEGG" id="mph:MLP_39820"/>
<reference evidence="6 7" key="1">
    <citation type="submission" date="2011-05" db="EMBL/GenBank/DDBJ databases">
        <title>Whole genome sequence of Microlunatus phosphovorus NM-1.</title>
        <authorList>
            <person name="Hosoyama A."/>
            <person name="Sasaki K."/>
            <person name="Harada T."/>
            <person name="Igarashi R."/>
            <person name="Kawakoshi A."/>
            <person name="Sasagawa M."/>
            <person name="Fukada J."/>
            <person name="Nakamura S."/>
            <person name="Katano Y."/>
            <person name="Hanada S."/>
            <person name="Kamagata Y."/>
            <person name="Nakamura N."/>
            <person name="Yamazaki S."/>
            <person name="Fujita N."/>
        </authorList>
    </citation>
    <scope>NUCLEOTIDE SEQUENCE [LARGE SCALE GENOMIC DNA]</scope>
    <source>
        <strain evidence="7">ATCC 700054 / DSM 10555 / JCM 9379 / NBRC 101784 / NCIMB 13414 / VKM Ac-1990 / NM-1</strain>
    </source>
</reference>
<dbReference type="InterPro" id="IPR001647">
    <property type="entry name" value="HTH_TetR"/>
</dbReference>
<dbReference type="Proteomes" id="UP000007947">
    <property type="component" value="Chromosome"/>
</dbReference>
<keyword evidence="3" id="KW-0804">Transcription</keyword>